<dbReference type="PRINTS" id="PR00506">
    <property type="entry name" value="D21N6MTFRASE"/>
</dbReference>
<organism evidence="8 9">
    <name type="scientific">Staphylococcus succinus</name>
    <dbReference type="NCBI Taxonomy" id="61015"/>
    <lineage>
        <taxon>Bacteria</taxon>
        <taxon>Bacillati</taxon>
        <taxon>Bacillota</taxon>
        <taxon>Bacilli</taxon>
        <taxon>Bacillales</taxon>
        <taxon>Staphylococcaceae</taxon>
        <taxon>Staphylococcus</taxon>
    </lineage>
</organism>
<comment type="similarity">
    <text evidence="1">Belongs to the N(4)/N(6)-methyltransferase family.</text>
</comment>
<dbReference type="InterPro" id="IPR002941">
    <property type="entry name" value="DNA_methylase_N4/N6"/>
</dbReference>
<dbReference type="Proteomes" id="UP000240859">
    <property type="component" value="Unassembled WGS sequence"/>
</dbReference>
<keyword evidence="3" id="KW-0808">Transferase</keyword>
<feature type="domain" description="DNA methylase N-4/N-6" evidence="7">
    <location>
        <begin position="49"/>
        <end position="372"/>
    </location>
</feature>
<evidence type="ECO:0000259" key="7">
    <source>
        <dbReference type="Pfam" id="PF01555"/>
    </source>
</evidence>
<reference evidence="8 9" key="1">
    <citation type="journal article" date="2016" name="Front. Microbiol.">
        <title>Comprehensive Phylogenetic Analysis of Bovine Non-aureus Staphylococci Species Based on Whole-Genome Sequencing.</title>
        <authorList>
            <person name="Naushad S."/>
            <person name="Barkema H.W."/>
            <person name="Luby C."/>
            <person name="Condas L.A."/>
            <person name="Nobrega D.B."/>
            <person name="Carson D.A."/>
            <person name="De Buck J."/>
        </authorList>
    </citation>
    <scope>NUCLEOTIDE SEQUENCE [LARGE SCALE GENOMIC DNA]</scope>
    <source>
        <strain evidence="8 9">SNUC 1084</strain>
    </source>
</reference>
<dbReference type="Pfam" id="PF01555">
    <property type="entry name" value="N6_N4_Mtase"/>
    <property type="match status" value="1"/>
</dbReference>
<evidence type="ECO:0000256" key="5">
    <source>
        <dbReference type="ARBA" id="ARBA00022747"/>
    </source>
</evidence>
<dbReference type="Gene3D" id="3.40.50.150">
    <property type="entry name" value="Vaccinia Virus protein VP39"/>
    <property type="match status" value="1"/>
</dbReference>
<evidence type="ECO:0000256" key="6">
    <source>
        <dbReference type="SAM" id="MobiDB-lite"/>
    </source>
</evidence>
<protein>
    <submittedName>
        <fullName evidence="8">Site-specific DNA-methyltransferase</fullName>
    </submittedName>
</protein>
<gene>
    <name evidence="8" type="ORF">BU057_12400</name>
</gene>
<keyword evidence="5" id="KW-0680">Restriction system</keyword>
<dbReference type="InterPro" id="IPR002052">
    <property type="entry name" value="DNA_methylase_N6_adenine_CS"/>
</dbReference>
<feature type="region of interest" description="Disordered" evidence="6">
    <location>
        <begin position="198"/>
        <end position="219"/>
    </location>
</feature>
<name>A0ABX5IJJ2_9STAP</name>
<evidence type="ECO:0000313" key="8">
    <source>
        <dbReference type="EMBL" id="PTI66234.1"/>
    </source>
</evidence>
<proteinExistence type="inferred from homology"/>
<dbReference type="SUPFAM" id="SSF53335">
    <property type="entry name" value="S-adenosyl-L-methionine-dependent methyltransferases"/>
    <property type="match status" value="1"/>
</dbReference>
<evidence type="ECO:0000256" key="4">
    <source>
        <dbReference type="ARBA" id="ARBA00022691"/>
    </source>
</evidence>
<keyword evidence="2" id="KW-0489">Methyltransferase</keyword>
<dbReference type="InterPro" id="IPR002295">
    <property type="entry name" value="N4/N6-MTase_EcoPI_Mod-like"/>
</dbReference>
<evidence type="ECO:0000313" key="9">
    <source>
        <dbReference type="Proteomes" id="UP000240859"/>
    </source>
</evidence>
<comment type="caution">
    <text evidence="8">The sequence shown here is derived from an EMBL/GenBank/DDBJ whole genome shotgun (WGS) entry which is preliminary data.</text>
</comment>
<keyword evidence="9" id="KW-1185">Reference proteome</keyword>
<evidence type="ECO:0000256" key="2">
    <source>
        <dbReference type="ARBA" id="ARBA00022603"/>
    </source>
</evidence>
<dbReference type="PIRSF" id="PIRSF015855">
    <property type="entry name" value="TypeIII_Mtase_mKpnI"/>
    <property type="match status" value="1"/>
</dbReference>
<dbReference type="PROSITE" id="PS00092">
    <property type="entry name" value="N6_MTASE"/>
    <property type="match status" value="1"/>
</dbReference>
<keyword evidence="4" id="KW-0949">S-adenosyl-L-methionine</keyword>
<dbReference type="EMBL" id="PZFR01000126">
    <property type="protein sequence ID" value="PTI66234.1"/>
    <property type="molecule type" value="Genomic_DNA"/>
</dbReference>
<accession>A0ABX5IJJ2</accession>
<evidence type="ECO:0000256" key="1">
    <source>
        <dbReference type="ARBA" id="ARBA00006594"/>
    </source>
</evidence>
<evidence type="ECO:0000256" key="3">
    <source>
        <dbReference type="ARBA" id="ARBA00022679"/>
    </source>
</evidence>
<sequence>MKMAQKPTTATLKPNKAKSKKWDETENLYIEGDNLEVLKLLQKSYADKVKLIYVDPPYNTGKDFVYNDNFSDPLDNYLKKTGQVDSEGNKLSVNTEMNGRYHTDWLNMIYPRLKLARNLLSDDGVIFISIDDTEQANLKKIADEIFGEKNFLAQIVWERAFSPINLKKNFSESHDYILVYGKDTTKIVSNGIKRSQEANDRYSNADNDPRGPWTSGDLSVGPANEKNIYPIITPGGREVMPPSGYSWRLSESSFREYIEDNRIWFGEDGNNTPRIKRFLSEVKQTVVPMTVWKYEDVGHSQSASQYLKRLFDDKSYFSYPKPVPLIQRIIELYSNSDSIVLDFFSGSATTAEAVMRMNAEDNGSRRFIMVQLPEKLLEKEVAFKDGYRTLAEIGEERIRLAGDKIKEENSQNIDKVDMGFKVFELSKSNIKKWNVESNDLNEQIDLLANNFENDSKPIDVVYEILLKQGLDLTYPISEIKVGDAVVYDIAFGAMFVVLGDKITSEVAGHIMKQIADEEAENSVVVLQDEKFINDSEKLNTIEQLNASGIQYNDILSI</sequence>
<dbReference type="InterPro" id="IPR029063">
    <property type="entry name" value="SAM-dependent_MTases_sf"/>
</dbReference>